<keyword evidence="1" id="KW-1133">Transmembrane helix</keyword>
<feature type="transmembrane region" description="Helical" evidence="1">
    <location>
        <begin position="117"/>
        <end position="140"/>
    </location>
</feature>
<keyword evidence="1" id="KW-0472">Membrane</keyword>
<feature type="transmembrane region" description="Helical" evidence="1">
    <location>
        <begin position="160"/>
        <end position="188"/>
    </location>
</feature>
<feature type="transmembrane region" description="Helical" evidence="1">
    <location>
        <begin position="208"/>
        <end position="228"/>
    </location>
</feature>
<protein>
    <recommendedName>
        <fullName evidence="4">Mannosyltransferase</fullName>
    </recommendedName>
</protein>
<dbReference type="Proteomes" id="UP001370348">
    <property type="component" value="Chromosome"/>
</dbReference>
<keyword evidence="3" id="KW-1185">Reference proteome</keyword>
<accession>A0ABZ2LQ21</accession>
<evidence type="ECO:0000313" key="3">
    <source>
        <dbReference type="Proteomes" id="UP001370348"/>
    </source>
</evidence>
<feature type="transmembrane region" description="Helical" evidence="1">
    <location>
        <begin position="346"/>
        <end position="365"/>
    </location>
</feature>
<name>A0ABZ2LQ21_9BACT</name>
<evidence type="ECO:0000256" key="1">
    <source>
        <dbReference type="SAM" id="Phobius"/>
    </source>
</evidence>
<organism evidence="2 3">
    <name type="scientific">Pendulispora albinea</name>
    <dbReference type="NCBI Taxonomy" id="2741071"/>
    <lineage>
        <taxon>Bacteria</taxon>
        <taxon>Pseudomonadati</taxon>
        <taxon>Myxococcota</taxon>
        <taxon>Myxococcia</taxon>
        <taxon>Myxococcales</taxon>
        <taxon>Sorangiineae</taxon>
        <taxon>Pendulisporaceae</taxon>
        <taxon>Pendulispora</taxon>
    </lineage>
</organism>
<feature type="transmembrane region" description="Helical" evidence="1">
    <location>
        <begin position="313"/>
        <end position="334"/>
    </location>
</feature>
<evidence type="ECO:0008006" key="4">
    <source>
        <dbReference type="Google" id="ProtNLM"/>
    </source>
</evidence>
<gene>
    <name evidence="2" type="ORF">LZC94_24515</name>
</gene>
<dbReference type="EMBL" id="CP089984">
    <property type="protein sequence ID" value="WXB11037.1"/>
    <property type="molecule type" value="Genomic_DNA"/>
</dbReference>
<sequence length="529" mass="55743">MRGLFLLALGVVQLACLVRFCRLPFESKIARVPDEGFYYLNLARNFVGSGQWTFDAGISRTASFHPLYAFIASLVAQTTADANTLLAIHGALGFASTFAAAACVLRIAGNDPRAACGALLVFTGGACASCPLMLVEWPLAVASQAMLMLLMLRGDGGPCFAVGAFAVLARIDSIVPVGLSAFGVFTAIHFDARRCALADGPRLRAARLAVGGALSTFLGHGFCLWWMTGSFFQGSARMKAHWAVTQGIAPLRMLGVAWRALPFGWWSTETPAPASLWAGALACGAAILVAWINRRCARFAIPPPLRTGAYGLARSDTVAVWAALVTAVGTYAVYAMDINEPKPWYTAHFIVPLAILLGAASRALFRATHPAVPCGALAVMTAAGFVAAGAPIWPHHGALAAAGAWVRATGRRAVSYRAGIAGYVSDSHVVNLDGLANDDVHPYLLAGTTACYIAATGADVLVESHCRGEPEPAHGIYGRDDLARATRRVHTFGSALAPTPSAACTVAVWELDRAVLRAQCQQAIERPLR</sequence>
<feature type="transmembrane region" description="Helical" evidence="1">
    <location>
        <begin position="86"/>
        <end position="105"/>
    </location>
</feature>
<dbReference type="RefSeq" id="WP_394820652.1">
    <property type="nucleotide sequence ID" value="NZ_CP089984.1"/>
</dbReference>
<keyword evidence="1" id="KW-0812">Transmembrane</keyword>
<feature type="transmembrane region" description="Helical" evidence="1">
    <location>
        <begin position="372"/>
        <end position="393"/>
    </location>
</feature>
<reference evidence="2 3" key="1">
    <citation type="submission" date="2021-12" db="EMBL/GenBank/DDBJ databases">
        <title>Discovery of the Pendulisporaceae a myxobacterial family with distinct sporulation behavior and unique specialized metabolism.</title>
        <authorList>
            <person name="Garcia R."/>
            <person name="Popoff A."/>
            <person name="Bader C.D."/>
            <person name="Loehr J."/>
            <person name="Walesch S."/>
            <person name="Walt C."/>
            <person name="Boldt J."/>
            <person name="Bunk B."/>
            <person name="Haeckl F.J.F.P.J."/>
            <person name="Gunesch A.P."/>
            <person name="Birkelbach J."/>
            <person name="Nuebel U."/>
            <person name="Pietschmann T."/>
            <person name="Bach T."/>
            <person name="Mueller R."/>
        </authorList>
    </citation>
    <scope>NUCLEOTIDE SEQUENCE [LARGE SCALE GENOMIC DNA]</scope>
    <source>
        <strain evidence="2 3">MSr11954</strain>
    </source>
</reference>
<proteinExistence type="predicted"/>
<feature type="transmembrane region" description="Helical" evidence="1">
    <location>
        <begin position="274"/>
        <end position="292"/>
    </location>
</feature>
<evidence type="ECO:0000313" key="2">
    <source>
        <dbReference type="EMBL" id="WXB11037.1"/>
    </source>
</evidence>